<organism evidence="1 2">
    <name type="scientific">Parachitinimonas caeni</name>
    <dbReference type="NCBI Taxonomy" id="3031301"/>
    <lineage>
        <taxon>Bacteria</taxon>
        <taxon>Pseudomonadati</taxon>
        <taxon>Pseudomonadota</taxon>
        <taxon>Betaproteobacteria</taxon>
        <taxon>Neisseriales</taxon>
        <taxon>Chitinibacteraceae</taxon>
        <taxon>Parachitinimonas</taxon>
    </lineage>
</organism>
<protein>
    <submittedName>
        <fullName evidence="1">Uncharacterized protein</fullName>
    </submittedName>
</protein>
<evidence type="ECO:0000313" key="2">
    <source>
        <dbReference type="Proteomes" id="UP001172778"/>
    </source>
</evidence>
<name>A0ABT7DVN9_9NEIS</name>
<proteinExistence type="predicted"/>
<sequence>MPGRTQLTYSSADCPLDRQSVEEYLDHEDRHNHHDTLHFICRADCEDRQYWIWCYHASLGVPSYLVISKKPDTNQIADIYLNCNKVSPPGAPLEELVEELLSQEA</sequence>
<dbReference type="RefSeq" id="WP_284100214.1">
    <property type="nucleotide sequence ID" value="NZ_JARRAF010000006.1"/>
</dbReference>
<comment type="caution">
    <text evidence="1">The sequence shown here is derived from an EMBL/GenBank/DDBJ whole genome shotgun (WGS) entry which is preliminary data.</text>
</comment>
<dbReference type="Proteomes" id="UP001172778">
    <property type="component" value="Unassembled WGS sequence"/>
</dbReference>
<evidence type="ECO:0000313" key="1">
    <source>
        <dbReference type="EMBL" id="MDK2123909.1"/>
    </source>
</evidence>
<keyword evidence="2" id="KW-1185">Reference proteome</keyword>
<accession>A0ABT7DVN9</accession>
<dbReference type="EMBL" id="JARRAF010000006">
    <property type="protein sequence ID" value="MDK2123909.1"/>
    <property type="molecule type" value="Genomic_DNA"/>
</dbReference>
<gene>
    <name evidence="1" type="ORF">PZA18_07585</name>
</gene>
<reference evidence="1" key="1">
    <citation type="submission" date="2023-03" db="EMBL/GenBank/DDBJ databases">
        <title>Chitinimonas shenzhenensis gen. nov., sp. nov., a novel member of family Burkholderiaceae isolated from activated sludge collected in Shen Zhen, China.</title>
        <authorList>
            <person name="Wang X."/>
        </authorList>
    </citation>
    <scope>NUCLEOTIDE SEQUENCE</scope>
    <source>
        <strain evidence="1">DQS-5</strain>
    </source>
</reference>